<feature type="domain" description="Cdc37 N-terminal" evidence="10">
    <location>
        <begin position="35"/>
        <end position="156"/>
    </location>
</feature>
<keyword evidence="11" id="KW-0418">Kinase</keyword>
<dbReference type="KEGG" id="cel:CELE_W08F4.8"/>
<reference evidence="11 12" key="1">
    <citation type="journal article" date="1998" name="Science">
        <title>Genome sequence of the nematode C. elegans: a platform for investigating biology.</title>
        <authorList>
            <consortium name="The C. elegans sequencing consortium"/>
            <person name="Sulson J.E."/>
            <person name="Waterston R."/>
        </authorList>
    </citation>
    <scope>NUCLEOTIDE SEQUENCE [LARGE SCALE GENOMIC DNA]</scope>
    <source>
        <strain evidence="11 12">Bristol N2</strain>
    </source>
</reference>
<evidence type="ECO:0000256" key="7">
    <source>
        <dbReference type="SAM" id="MobiDB-lite"/>
    </source>
</evidence>
<keyword evidence="14" id="KW-1267">Proteomics identification</keyword>
<comment type="similarity">
    <text evidence="2">Belongs to the CDC37 family.</text>
</comment>
<comment type="subcellular location">
    <subcellularLocation>
        <location evidence="1">Cytoplasm</location>
    </subcellularLocation>
</comment>
<feature type="coiled-coil region" evidence="6">
    <location>
        <begin position="81"/>
        <end position="140"/>
    </location>
</feature>
<evidence type="ECO:0000259" key="9">
    <source>
        <dbReference type="SMART" id="SM01070"/>
    </source>
</evidence>
<dbReference type="InterPro" id="IPR004918">
    <property type="entry name" value="Cdc37"/>
</dbReference>
<dbReference type="Pfam" id="PF08565">
    <property type="entry name" value="CDC37_M"/>
    <property type="match status" value="1"/>
</dbReference>
<evidence type="ECO:0000313" key="11">
    <source>
        <dbReference type="EMBL" id="CCD63938.1"/>
    </source>
</evidence>
<dbReference type="Proteomes" id="UP000001940">
    <property type="component" value="Chromosome II"/>
</dbReference>
<dbReference type="WormBase" id="W08F4.8b">
    <property type="protein sequence ID" value="CE39286"/>
    <property type="gene ID" value="WBGene00021097"/>
    <property type="gene designation" value="cdc-37"/>
</dbReference>
<dbReference type="GeneID" id="173449"/>
<evidence type="ECO:0000313" key="12">
    <source>
        <dbReference type="Proteomes" id="UP000001940"/>
    </source>
</evidence>
<name>Q336L8_CAEEL</name>
<dbReference type="InterPro" id="IPR038189">
    <property type="entry name" value="Cdc37_Hsp90-bd_sf"/>
</dbReference>
<dbReference type="Pfam" id="PF08564">
    <property type="entry name" value="CDC37_C"/>
    <property type="match status" value="1"/>
</dbReference>
<feature type="region of interest" description="Disordered" evidence="7">
    <location>
        <begin position="378"/>
        <end position="403"/>
    </location>
</feature>
<keyword evidence="12" id="KW-1185">Reference proteome</keyword>
<evidence type="ECO:0000259" key="8">
    <source>
        <dbReference type="SMART" id="SM01069"/>
    </source>
</evidence>
<dbReference type="InterPro" id="IPR013855">
    <property type="entry name" value="Cdc37_N_dom"/>
</dbReference>
<protein>
    <recommendedName>
        <fullName evidence="5">Hsp90 chaperone protein kinase-targeting subunit</fullName>
    </recommendedName>
</protein>
<feature type="compositionally biased region" description="Acidic residues" evidence="7">
    <location>
        <begin position="384"/>
        <end position="403"/>
    </location>
</feature>
<evidence type="ECO:0000256" key="6">
    <source>
        <dbReference type="SAM" id="Coils"/>
    </source>
</evidence>
<dbReference type="Bgee" id="WBGene00021097">
    <property type="expression patterns" value="Expressed in adult organism and 4 other cell types or tissues"/>
</dbReference>
<dbReference type="GO" id="GO:0016301">
    <property type="term" value="F:kinase activity"/>
    <property type="evidence" value="ECO:0007669"/>
    <property type="project" value="UniProtKB-KW"/>
</dbReference>
<evidence type="ECO:0000256" key="4">
    <source>
        <dbReference type="ARBA" id="ARBA00023186"/>
    </source>
</evidence>
<dbReference type="Gene3D" id="6.10.140.250">
    <property type="match status" value="1"/>
</dbReference>
<evidence type="ECO:0000256" key="3">
    <source>
        <dbReference type="ARBA" id="ARBA00022490"/>
    </source>
</evidence>
<dbReference type="Gene3D" id="1.20.58.610">
    <property type="entry name" value="Cdc37, Hsp90 binding domain"/>
    <property type="match status" value="1"/>
</dbReference>
<dbReference type="GO" id="GO:0072686">
    <property type="term" value="C:mitotic spindle"/>
    <property type="evidence" value="ECO:0000314"/>
    <property type="project" value="WormBase"/>
</dbReference>
<dbReference type="SMART" id="SM01070">
    <property type="entry name" value="CDC37_M"/>
    <property type="match status" value="1"/>
</dbReference>
<keyword evidence="11" id="KW-0808">Transferase</keyword>
<dbReference type="AGR" id="WB:WBGene00021097"/>
<dbReference type="FunFam" id="1.20.58.610:FF:000001">
    <property type="entry name" value="Hsp90 co-chaperone Cdc37-like 1"/>
    <property type="match status" value="1"/>
</dbReference>
<dbReference type="InterPro" id="IPR013874">
    <property type="entry name" value="Cdc37_Hsp90-bd"/>
</dbReference>
<evidence type="ECO:0007829" key="14">
    <source>
        <dbReference type="PeptideAtlas" id="Q336L8"/>
    </source>
</evidence>
<gene>
    <name evidence="11 13" type="primary">cdc-37</name>
    <name evidence="11" type="ORF">CELE_W08F4.8</name>
    <name evidence="13" type="ORF">W08F4.8</name>
</gene>
<dbReference type="RefSeq" id="NP_001367479.1">
    <property type="nucleotide sequence ID" value="NM_001381317.1"/>
</dbReference>
<dbReference type="SMART" id="SM01069">
    <property type="entry name" value="CDC37_C"/>
    <property type="match status" value="1"/>
</dbReference>
<keyword evidence="3" id="KW-0963">Cytoplasm</keyword>
<dbReference type="GO" id="GO:0000793">
    <property type="term" value="C:condensed chromosome"/>
    <property type="evidence" value="ECO:0000314"/>
    <property type="project" value="WormBase"/>
</dbReference>
<dbReference type="Pfam" id="PF03234">
    <property type="entry name" value="CDC37_N"/>
    <property type="match status" value="1"/>
</dbReference>
<evidence type="ECO:0000256" key="1">
    <source>
        <dbReference type="ARBA" id="ARBA00004496"/>
    </source>
</evidence>
<evidence type="ECO:0000256" key="5">
    <source>
        <dbReference type="ARBA" id="ARBA00031396"/>
    </source>
</evidence>
<dbReference type="GO" id="GO:0005737">
    <property type="term" value="C:cytoplasm"/>
    <property type="evidence" value="ECO:0000314"/>
    <property type="project" value="WormBase"/>
</dbReference>
<keyword evidence="4" id="KW-0143">Chaperone</keyword>
<feature type="domain" description="Cdc37 C-terminal" evidence="8">
    <location>
        <begin position="320"/>
        <end position="403"/>
    </location>
</feature>
<dbReference type="OrthoDB" id="440202at2759"/>
<dbReference type="GO" id="GO:0019901">
    <property type="term" value="F:protein kinase binding"/>
    <property type="evidence" value="ECO:0007669"/>
    <property type="project" value="InterPro"/>
</dbReference>
<dbReference type="SUPFAM" id="SSF101391">
    <property type="entry name" value="Hsp90 co-chaperone CDC37"/>
    <property type="match status" value="1"/>
</dbReference>
<dbReference type="UCSC" id="W08F4.8b">
    <property type="organism name" value="c. elegans"/>
</dbReference>
<proteinExistence type="evidence at protein level"/>
<dbReference type="PANTHER" id="PTHR12800">
    <property type="entry name" value="CDC37-RELATED"/>
    <property type="match status" value="1"/>
</dbReference>
<keyword evidence="6" id="KW-0175">Coiled coil</keyword>
<organism evidence="11 12">
    <name type="scientific">Caenorhabditis elegans</name>
    <dbReference type="NCBI Taxonomy" id="6239"/>
    <lineage>
        <taxon>Eukaryota</taxon>
        <taxon>Metazoa</taxon>
        <taxon>Ecdysozoa</taxon>
        <taxon>Nematoda</taxon>
        <taxon>Chromadorea</taxon>
        <taxon>Rhabditida</taxon>
        <taxon>Rhabditina</taxon>
        <taxon>Rhabditomorpha</taxon>
        <taxon>Rhabditoidea</taxon>
        <taxon>Rhabditidae</taxon>
        <taxon>Peloderinae</taxon>
        <taxon>Caenorhabditis</taxon>
    </lineage>
</organism>
<dbReference type="SMR" id="Q336L8"/>
<dbReference type="CTD" id="173449"/>
<dbReference type="PhylomeDB" id="Q336L8"/>
<dbReference type="SMART" id="SM01071">
    <property type="entry name" value="CDC37_N"/>
    <property type="match status" value="1"/>
</dbReference>
<dbReference type="OMA" id="AEQCIII"/>
<evidence type="ECO:0000313" key="13">
    <source>
        <dbReference type="WormBase" id="W08F4.8b"/>
    </source>
</evidence>
<evidence type="ECO:0000259" key="10">
    <source>
        <dbReference type="SMART" id="SM01071"/>
    </source>
</evidence>
<sequence length="403" mass="46698">MEIWKFCVKKKGNTVISRVFKRDSECEEEKFSKMPIDYSKWKDIEVSDDEDDTHPNIDTPSLFRWRHQARLERMAEKKMEQEKIDKEKGTTSKKMEELEKKLAAADVTDKSDIQKQIDEVKAQEEAWRKKEAELEEKERLEPWNVDTIGHEAFSTSRINKITEKKPQAPKTDEEDTHAMSTFFETHESLLEKMAVLKNGAKSTELFLAEHPHMASEYTANWLTIEALNAAIDFNEEKMKTMAEQCIIIQYLLELSKSLNAVATNTTVQKQFFKKFEAAEPVYMKHYQDEVKAFEDRLRTRAQTKRDAAMEEAEAEEKAERMKSAPGGIDPQEVFEQLPEEMRKCFEAHDIEALKGVAQKMDEEVFKYHFDRCIASGLWVPGKADDDDDDEEAAPAEEEPTTSS</sequence>
<dbReference type="AlphaFoldDB" id="Q336L8"/>
<feature type="domain" description="Cdc37 Hsp90 binding" evidence="9">
    <location>
        <begin position="159"/>
        <end position="316"/>
    </location>
</feature>
<dbReference type="InterPro" id="IPR013873">
    <property type="entry name" value="Cdc37_C"/>
</dbReference>
<evidence type="ECO:0000256" key="2">
    <source>
        <dbReference type="ARBA" id="ARBA00006222"/>
    </source>
</evidence>
<dbReference type="EMBL" id="BX284602">
    <property type="protein sequence ID" value="CCD63938.1"/>
    <property type="molecule type" value="Genomic_DNA"/>
</dbReference>
<accession>Q336L8</accession>
<dbReference type="ExpressionAtlas" id="Q336L8">
    <property type="expression patterns" value="baseline and differential"/>
</dbReference>
<dbReference type="PANTHER" id="PTHR12800:SF4">
    <property type="entry name" value="HSP90 CO-CHAPERONE CDC37"/>
    <property type="match status" value="1"/>
</dbReference>